<reference evidence="8 9" key="1">
    <citation type="submission" date="2019-12" db="EMBL/GenBank/DDBJ databases">
        <title>Chromosome-level assembly of the Caenorhabditis remanei genome.</title>
        <authorList>
            <person name="Teterina A.A."/>
            <person name="Willis J.H."/>
            <person name="Phillips P.C."/>
        </authorList>
    </citation>
    <scope>NUCLEOTIDE SEQUENCE [LARGE SCALE GENOMIC DNA]</scope>
    <source>
        <strain evidence="8 9">PX506</strain>
        <tissue evidence="8">Whole organism</tissue>
    </source>
</reference>
<dbReference type="InterPro" id="IPR019421">
    <property type="entry name" value="7TM_GPCR_serpentine_rcpt_Srd"/>
</dbReference>
<evidence type="ECO:0000313" key="9">
    <source>
        <dbReference type="Proteomes" id="UP000483820"/>
    </source>
</evidence>
<comment type="similarity">
    <text evidence="2">Belongs to the nematode receptor-like protein srd family.</text>
</comment>
<evidence type="ECO:0000256" key="4">
    <source>
        <dbReference type="ARBA" id="ARBA00022989"/>
    </source>
</evidence>
<dbReference type="GeneID" id="9839302"/>
<evidence type="ECO:0000256" key="6">
    <source>
        <dbReference type="SAM" id="Phobius"/>
    </source>
</evidence>
<feature type="transmembrane region" description="Helical" evidence="6">
    <location>
        <begin position="109"/>
        <end position="132"/>
    </location>
</feature>
<dbReference type="PROSITE" id="PS50262">
    <property type="entry name" value="G_PROTEIN_RECEP_F1_2"/>
    <property type="match status" value="1"/>
</dbReference>
<feature type="transmembrane region" description="Helical" evidence="6">
    <location>
        <begin position="287"/>
        <end position="311"/>
    </location>
</feature>
<proteinExistence type="inferred from homology"/>
<evidence type="ECO:0000256" key="1">
    <source>
        <dbReference type="ARBA" id="ARBA00004141"/>
    </source>
</evidence>
<feature type="domain" description="G-protein coupled receptors family 1 profile" evidence="7">
    <location>
        <begin position="41"/>
        <end position="306"/>
    </location>
</feature>
<comment type="caution">
    <text evidence="8">The sequence shown here is derived from an EMBL/GenBank/DDBJ whole genome shotgun (WGS) entry which is preliminary data.</text>
</comment>
<dbReference type="AlphaFoldDB" id="A0A6A5GDP9"/>
<keyword evidence="3 6" id="KW-0812">Transmembrane</keyword>
<evidence type="ECO:0000256" key="2">
    <source>
        <dbReference type="ARBA" id="ARBA00009166"/>
    </source>
</evidence>
<dbReference type="InterPro" id="IPR017452">
    <property type="entry name" value="GPCR_Rhodpsn_7TM"/>
</dbReference>
<evidence type="ECO:0000256" key="3">
    <source>
        <dbReference type="ARBA" id="ARBA00022692"/>
    </source>
</evidence>
<dbReference type="EMBL" id="WUAV01000005">
    <property type="protein sequence ID" value="KAF1752785.1"/>
    <property type="molecule type" value="Genomic_DNA"/>
</dbReference>
<protein>
    <recommendedName>
        <fullName evidence="7">G-protein coupled receptors family 1 profile domain-containing protein</fullName>
    </recommendedName>
</protein>
<feature type="transmembrane region" description="Helical" evidence="6">
    <location>
        <begin position="203"/>
        <end position="226"/>
    </location>
</feature>
<dbReference type="GO" id="GO:0016020">
    <property type="term" value="C:membrane"/>
    <property type="evidence" value="ECO:0007669"/>
    <property type="project" value="UniProtKB-SubCell"/>
</dbReference>
<dbReference type="Proteomes" id="UP000483820">
    <property type="component" value="Chromosome V"/>
</dbReference>
<keyword evidence="5 6" id="KW-0472">Membrane</keyword>
<evidence type="ECO:0000259" key="7">
    <source>
        <dbReference type="PROSITE" id="PS50262"/>
    </source>
</evidence>
<dbReference type="SUPFAM" id="SSF81321">
    <property type="entry name" value="Family A G protein-coupled receptor-like"/>
    <property type="match status" value="1"/>
</dbReference>
<keyword evidence="4 6" id="KW-1133">Transmembrane helix</keyword>
<dbReference type="InterPro" id="IPR050920">
    <property type="entry name" value="Nematode_rcpt-like_delta"/>
</dbReference>
<feature type="transmembrane region" description="Helical" evidence="6">
    <location>
        <begin position="144"/>
        <end position="163"/>
    </location>
</feature>
<dbReference type="RefSeq" id="XP_003115252.2">
    <property type="nucleotide sequence ID" value="XM_003115204.2"/>
</dbReference>
<gene>
    <name evidence="8" type="ORF">GCK72_019340</name>
</gene>
<organism evidence="8 9">
    <name type="scientific">Caenorhabditis remanei</name>
    <name type="common">Caenorhabditis vulgaris</name>
    <dbReference type="NCBI Taxonomy" id="31234"/>
    <lineage>
        <taxon>Eukaryota</taxon>
        <taxon>Metazoa</taxon>
        <taxon>Ecdysozoa</taxon>
        <taxon>Nematoda</taxon>
        <taxon>Chromadorea</taxon>
        <taxon>Rhabditida</taxon>
        <taxon>Rhabditina</taxon>
        <taxon>Rhabditomorpha</taxon>
        <taxon>Rhabditoidea</taxon>
        <taxon>Rhabditidae</taxon>
        <taxon>Peloderinae</taxon>
        <taxon>Caenorhabditis</taxon>
    </lineage>
</organism>
<name>A0A6A5GDP9_CAERE</name>
<evidence type="ECO:0000313" key="8">
    <source>
        <dbReference type="EMBL" id="KAF1752785.1"/>
    </source>
</evidence>
<dbReference type="Gene3D" id="1.20.1070.10">
    <property type="entry name" value="Rhodopsin 7-helix transmembrane proteins"/>
    <property type="match status" value="1"/>
</dbReference>
<dbReference type="PANTHER" id="PTHR22945">
    <property type="entry name" value="SERPENTINE RECEPTOR, CLASS D DELTA"/>
    <property type="match status" value="1"/>
</dbReference>
<dbReference type="PANTHER" id="PTHR22945:SF10">
    <property type="entry name" value="SERPENTINE RECEPTOR CLASS DELTA-33"/>
    <property type="match status" value="1"/>
</dbReference>
<feature type="transmembrane region" description="Helical" evidence="6">
    <location>
        <begin position="260"/>
        <end position="281"/>
    </location>
</feature>
<evidence type="ECO:0000256" key="5">
    <source>
        <dbReference type="ARBA" id="ARBA00023136"/>
    </source>
</evidence>
<dbReference type="KEGG" id="crq:GCK72_019340"/>
<accession>A0A6A5GDP9</accession>
<feature type="transmembrane region" description="Helical" evidence="6">
    <location>
        <begin position="26"/>
        <end position="50"/>
    </location>
</feature>
<dbReference type="Pfam" id="PF10317">
    <property type="entry name" value="7TM_GPCR_Srd"/>
    <property type="match status" value="1"/>
</dbReference>
<comment type="subcellular location">
    <subcellularLocation>
        <location evidence="1">Membrane</location>
        <topology evidence="1">Multi-pass membrane protein</topology>
    </subcellularLocation>
</comment>
<feature type="transmembrane region" description="Helical" evidence="6">
    <location>
        <begin position="62"/>
        <end position="80"/>
    </location>
</feature>
<sequence>MSFWRTVAAVVAPFTSDTYMNTADSLFVIIVTLLTAIGFCLNLLLLFLILWKSPRSLTPYRIFLANTTITQLLFALFSITSQPRVLSRHQYTIVIYLGPVQYFGEWFSYMSYVGILHLSLNSFISLMLSMIYRYFSIRFHRFSVNVSLILCIIGYSIPFLIYASCSHIVTSSSISINRAILDGLVENLESYHMVVSTNISNQLPLIILILAVTFGLIPIYFVMYWCRHQIHKTLKQTRSVHSPSTRDNARRLVHALTIQSIIPLVSVFPASTFWCLAQLGIVEPTAYSYFIIPCLSLGCIADPLVTIRCVLPYRRWILKLCHRTTSDMTTSNQDKSTIFQRN</sequence>
<dbReference type="CTD" id="9839302"/>